<feature type="transmembrane region" description="Helical" evidence="2">
    <location>
        <begin position="356"/>
        <end position="374"/>
    </location>
</feature>
<comment type="caution">
    <text evidence="3">The sequence shown here is derived from an EMBL/GenBank/DDBJ whole genome shotgun (WGS) entry which is preliminary data.</text>
</comment>
<dbReference type="InterPro" id="IPR018580">
    <property type="entry name" value="Uncharacterised_YfhO"/>
</dbReference>
<dbReference type="EMBL" id="VBOZ01000017">
    <property type="protein sequence ID" value="TMQ64739.1"/>
    <property type="molecule type" value="Genomic_DNA"/>
</dbReference>
<feature type="transmembrane region" description="Helical" evidence="2">
    <location>
        <begin position="394"/>
        <end position="416"/>
    </location>
</feature>
<keyword evidence="2" id="KW-0812">Transmembrane</keyword>
<feature type="transmembrane region" description="Helical" evidence="2">
    <location>
        <begin position="511"/>
        <end position="527"/>
    </location>
</feature>
<feature type="transmembrane region" description="Helical" evidence="2">
    <location>
        <begin position="88"/>
        <end position="106"/>
    </location>
</feature>
<keyword evidence="2" id="KW-0472">Membrane</keyword>
<feature type="transmembrane region" description="Helical" evidence="2">
    <location>
        <begin position="330"/>
        <end position="347"/>
    </location>
</feature>
<feature type="compositionally biased region" description="Low complexity" evidence="1">
    <location>
        <begin position="14"/>
        <end position="23"/>
    </location>
</feature>
<dbReference type="PANTHER" id="PTHR38454">
    <property type="entry name" value="INTEGRAL MEMBRANE PROTEIN-RELATED"/>
    <property type="match status" value="1"/>
</dbReference>
<feature type="transmembrane region" description="Helical" evidence="2">
    <location>
        <begin position="197"/>
        <end position="214"/>
    </location>
</feature>
<evidence type="ECO:0000256" key="2">
    <source>
        <dbReference type="SAM" id="Phobius"/>
    </source>
</evidence>
<evidence type="ECO:0000313" key="4">
    <source>
        <dbReference type="Proteomes" id="UP000317691"/>
    </source>
</evidence>
<evidence type="ECO:0000313" key="3">
    <source>
        <dbReference type="EMBL" id="TMQ64739.1"/>
    </source>
</evidence>
<feature type="transmembrane region" description="Helical" evidence="2">
    <location>
        <begin position="220"/>
        <end position="240"/>
    </location>
</feature>
<feature type="region of interest" description="Disordered" evidence="1">
    <location>
        <begin position="1"/>
        <end position="26"/>
    </location>
</feature>
<gene>
    <name evidence="3" type="ORF">E6K79_06805</name>
</gene>
<evidence type="ECO:0000256" key="1">
    <source>
        <dbReference type="SAM" id="MobiDB-lite"/>
    </source>
</evidence>
<feature type="transmembrane region" description="Helical" evidence="2">
    <location>
        <begin position="769"/>
        <end position="793"/>
    </location>
</feature>
<sequence>MKRPAARAGGKGAAGSRARGPSPGDREGKPFSWTWAYAAVALLVLLFLYPIAMGKVFVSPDSVAPAGFSKIATDALVHRHVYPLWNPFHFLGMPTFGSLAFVPYVYPPDALFGFLQEVLRFPKMTWLLAHYILLGLAMLAFLRAAGAAPEGALLGAFTLALTPNLVAVGAFGHGSQIMTAAYLPLLLLLLDRFARRGSWLALAGFAFAAAFQLLRAHVQIVFYSWIALTLYALFLGVTALREGRRAEGVRAFAGLAAGLALGFGMSAFLYLPVHEYAKLSTRGGGEGGGAGLVYATSWSFHPREMLTFVIPSMFGFGGSTYWGSMPFTDYPNYMGIVPLAFAVYGAARTRGVTRTYLVALAAVALLISFGKHLQPLYSLLYYHLPFFNKFRVPVMILVLVQFATAALAALGLTNALQSRSNPAGKGSDSGSAWMRGALLAAVAGFGVLFLINLLGPAVRDYAVRSRQGFDPSHARMALDMASIDAIKSGLFLAAALALVGMARRGRLSRSVAALLIVGVTAADLWTIDRKIIDPQVATPREYDDNFRETPEIAFLKSDSTQFRVFPLRWDDSRLAAFGIASVLGYHPAKPRLYQAFVDTVGIQSFEMLRLLNVKYILADGAFPPGTKDVALRYDGEVKVYEVEGVLPRAFVAHAIRQVRDDGVALAVIRTRGFDPHAEVLWSEPTAASPVSAPGVPDSVRTIRYDFNEAEYLASSSAPGLFVVIDEFDPDWVATVDGAPAAIHRVNYLMRGVALSPGVHRVRFAYAPRALAAGIQISLASVLVGLLLAGWGAWRTVARRAQGGSPAAAAPAVPEARE</sequence>
<proteinExistence type="predicted"/>
<dbReference type="Proteomes" id="UP000317691">
    <property type="component" value="Unassembled WGS sequence"/>
</dbReference>
<reference evidence="3 4" key="1">
    <citation type="journal article" date="2019" name="Nat. Microbiol.">
        <title>Mediterranean grassland soil C-N compound turnover is dependent on rainfall and depth, and is mediated by genomically divergent microorganisms.</title>
        <authorList>
            <person name="Diamond S."/>
            <person name="Andeer P.F."/>
            <person name="Li Z."/>
            <person name="Crits-Christoph A."/>
            <person name="Burstein D."/>
            <person name="Anantharaman K."/>
            <person name="Lane K.R."/>
            <person name="Thomas B.C."/>
            <person name="Pan C."/>
            <person name="Northen T.R."/>
            <person name="Banfield J.F."/>
        </authorList>
    </citation>
    <scope>NUCLEOTIDE SEQUENCE [LARGE SCALE GENOMIC DNA]</scope>
    <source>
        <strain evidence="3">WS_9</strain>
    </source>
</reference>
<dbReference type="AlphaFoldDB" id="A0A538TM91"/>
<keyword evidence="2" id="KW-1133">Transmembrane helix</keyword>
<organism evidence="3 4">
    <name type="scientific">Eiseniibacteriota bacterium</name>
    <dbReference type="NCBI Taxonomy" id="2212470"/>
    <lineage>
        <taxon>Bacteria</taxon>
        <taxon>Candidatus Eiseniibacteriota</taxon>
    </lineage>
</organism>
<feature type="transmembrane region" description="Helical" evidence="2">
    <location>
        <begin position="126"/>
        <end position="145"/>
    </location>
</feature>
<feature type="transmembrane region" description="Helical" evidence="2">
    <location>
        <begin position="478"/>
        <end position="499"/>
    </location>
</feature>
<feature type="transmembrane region" description="Helical" evidence="2">
    <location>
        <begin position="437"/>
        <end position="458"/>
    </location>
</feature>
<dbReference type="PANTHER" id="PTHR38454:SF1">
    <property type="entry name" value="INTEGRAL MEMBRANE PROTEIN"/>
    <property type="match status" value="1"/>
</dbReference>
<name>A0A538TM91_UNCEI</name>
<protein>
    <submittedName>
        <fullName evidence="3">YfhO family protein</fullName>
    </submittedName>
</protein>
<accession>A0A538TM91</accession>
<feature type="transmembrane region" description="Helical" evidence="2">
    <location>
        <begin position="35"/>
        <end position="52"/>
    </location>
</feature>
<feature type="transmembrane region" description="Helical" evidence="2">
    <location>
        <begin position="252"/>
        <end position="271"/>
    </location>
</feature>
<feature type="transmembrane region" description="Helical" evidence="2">
    <location>
        <begin position="165"/>
        <end position="190"/>
    </location>
</feature>